<dbReference type="GO" id="GO:0005524">
    <property type="term" value="F:ATP binding"/>
    <property type="evidence" value="ECO:0007669"/>
    <property type="project" value="InterPro"/>
</dbReference>
<dbReference type="InterPro" id="IPR014790">
    <property type="entry name" value="MutL_C"/>
</dbReference>
<evidence type="ECO:0000313" key="9">
    <source>
        <dbReference type="Proteomes" id="UP000647416"/>
    </source>
</evidence>
<evidence type="ECO:0000313" key="8">
    <source>
        <dbReference type="EMBL" id="MBC8596263.1"/>
    </source>
</evidence>
<dbReference type="RefSeq" id="WP_262431765.1">
    <property type="nucleotide sequence ID" value="NZ_JACRTE010000004.1"/>
</dbReference>
<dbReference type="PANTHER" id="PTHR10073">
    <property type="entry name" value="DNA MISMATCH REPAIR PROTEIN MLH, PMS, MUTL"/>
    <property type="match status" value="1"/>
</dbReference>
<dbReference type="GO" id="GO:0140664">
    <property type="term" value="F:ATP-dependent DNA damage sensor activity"/>
    <property type="evidence" value="ECO:0007669"/>
    <property type="project" value="InterPro"/>
</dbReference>
<evidence type="ECO:0000256" key="3">
    <source>
        <dbReference type="ARBA" id="ARBA00023204"/>
    </source>
</evidence>
<dbReference type="GO" id="GO:0006298">
    <property type="term" value="P:mismatch repair"/>
    <property type="evidence" value="ECO:0007669"/>
    <property type="project" value="UniProtKB-UniRule"/>
</dbReference>
<keyword evidence="3 4" id="KW-0234">DNA repair</keyword>
<keyword evidence="8" id="KW-0255">Endonuclease</keyword>
<keyword evidence="9" id="KW-1185">Reference proteome</keyword>
<reference evidence="8" key="1">
    <citation type="submission" date="2020-08" db="EMBL/GenBank/DDBJ databases">
        <title>Genome public.</title>
        <authorList>
            <person name="Liu C."/>
            <person name="Sun Q."/>
        </authorList>
    </citation>
    <scope>NUCLEOTIDE SEQUENCE</scope>
    <source>
        <strain evidence="8">NSJ-50</strain>
    </source>
</reference>
<name>A0A926IU08_9FIRM</name>
<dbReference type="GO" id="GO:0030983">
    <property type="term" value="F:mismatched DNA binding"/>
    <property type="evidence" value="ECO:0007669"/>
    <property type="project" value="InterPro"/>
</dbReference>
<evidence type="ECO:0000256" key="5">
    <source>
        <dbReference type="SAM" id="MobiDB-lite"/>
    </source>
</evidence>
<dbReference type="SUPFAM" id="SSF118116">
    <property type="entry name" value="DNA mismatch repair protein MutL"/>
    <property type="match status" value="1"/>
</dbReference>
<feature type="domain" description="MutL C-terminal dimerisation" evidence="6">
    <location>
        <begin position="518"/>
        <end position="660"/>
    </location>
</feature>
<dbReference type="NCBIfam" id="TIGR00585">
    <property type="entry name" value="mutl"/>
    <property type="match status" value="1"/>
</dbReference>
<comment type="function">
    <text evidence="4">This protein is involved in the repair of mismatches in DNA. It is required for dam-dependent methyl-directed DNA mismatch repair. May act as a 'molecular matchmaker', a protein that promotes the formation of a stable complex between two or more DNA-binding proteins in an ATP-dependent manner without itself being part of a final effector complex.</text>
</comment>
<dbReference type="PROSITE" id="PS00058">
    <property type="entry name" value="DNA_MISMATCH_REPAIR_1"/>
    <property type="match status" value="1"/>
</dbReference>
<dbReference type="SUPFAM" id="SSF54211">
    <property type="entry name" value="Ribosomal protein S5 domain 2-like"/>
    <property type="match status" value="1"/>
</dbReference>
<comment type="caution">
    <text evidence="8">The sequence shown here is derived from an EMBL/GenBank/DDBJ whole genome shotgun (WGS) entry which is preliminary data.</text>
</comment>
<evidence type="ECO:0000259" key="7">
    <source>
        <dbReference type="SMART" id="SM01340"/>
    </source>
</evidence>
<keyword evidence="8" id="KW-0378">Hydrolase</keyword>
<dbReference type="SMART" id="SM01340">
    <property type="entry name" value="DNA_mis_repair"/>
    <property type="match status" value="1"/>
</dbReference>
<evidence type="ECO:0000256" key="4">
    <source>
        <dbReference type="HAMAP-Rule" id="MF_00149"/>
    </source>
</evidence>
<dbReference type="CDD" id="cd16926">
    <property type="entry name" value="HATPase_MutL-MLH-PMS-like"/>
    <property type="match status" value="1"/>
</dbReference>
<dbReference type="GO" id="GO:0032300">
    <property type="term" value="C:mismatch repair complex"/>
    <property type="evidence" value="ECO:0007669"/>
    <property type="project" value="InterPro"/>
</dbReference>
<keyword evidence="8" id="KW-0540">Nuclease</keyword>
<dbReference type="Proteomes" id="UP000647416">
    <property type="component" value="Unassembled WGS sequence"/>
</dbReference>
<dbReference type="PANTHER" id="PTHR10073:SF12">
    <property type="entry name" value="DNA MISMATCH REPAIR PROTEIN MLH1"/>
    <property type="match status" value="1"/>
</dbReference>
<dbReference type="InterPro" id="IPR014762">
    <property type="entry name" value="DNA_mismatch_repair_CS"/>
</dbReference>
<dbReference type="Pfam" id="PF13589">
    <property type="entry name" value="HATPase_c_3"/>
    <property type="match status" value="1"/>
</dbReference>
<evidence type="ECO:0000259" key="6">
    <source>
        <dbReference type="SMART" id="SM00853"/>
    </source>
</evidence>
<dbReference type="InterPro" id="IPR036890">
    <property type="entry name" value="HATPase_C_sf"/>
</dbReference>
<dbReference type="CDD" id="cd00782">
    <property type="entry name" value="MutL_Trans"/>
    <property type="match status" value="1"/>
</dbReference>
<dbReference type="HAMAP" id="MF_00149">
    <property type="entry name" value="DNA_mis_repair"/>
    <property type="match status" value="1"/>
</dbReference>
<dbReference type="EMBL" id="JACRTE010000004">
    <property type="protein sequence ID" value="MBC8596263.1"/>
    <property type="molecule type" value="Genomic_DNA"/>
</dbReference>
<dbReference type="Gene3D" id="3.30.230.10">
    <property type="match status" value="1"/>
</dbReference>
<dbReference type="InterPro" id="IPR038973">
    <property type="entry name" value="MutL/Mlh/Pms-like"/>
</dbReference>
<dbReference type="Pfam" id="PF01119">
    <property type="entry name" value="DNA_mis_repair"/>
    <property type="match status" value="1"/>
</dbReference>
<comment type="similarity">
    <text evidence="1 4">Belongs to the DNA mismatch repair MutL/HexB family.</text>
</comment>
<evidence type="ECO:0000256" key="2">
    <source>
        <dbReference type="ARBA" id="ARBA00022763"/>
    </source>
</evidence>
<feature type="domain" description="DNA mismatch repair protein S5" evidence="7">
    <location>
        <begin position="208"/>
        <end position="326"/>
    </location>
</feature>
<dbReference type="FunFam" id="3.30.565.10:FF:000003">
    <property type="entry name" value="DNA mismatch repair endonuclease MutL"/>
    <property type="match status" value="1"/>
</dbReference>
<dbReference type="InterPro" id="IPR042120">
    <property type="entry name" value="MutL_C_dimsub"/>
</dbReference>
<dbReference type="InterPro" id="IPR020568">
    <property type="entry name" value="Ribosomal_Su5_D2-typ_SF"/>
</dbReference>
<dbReference type="Gene3D" id="3.30.1540.20">
    <property type="entry name" value="MutL, C-terminal domain, dimerisation subdomain"/>
    <property type="match status" value="1"/>
</dbReference>
<dbReference type="InterPro" id="IPR002099">
    <property type="entry name" value="MutL/Mlh/PMS"/>
</dbReference>
<sequence>MGKINVLTEEVANMISAGEVVERPASVVKELVENSVDAGAASVTVEIKNGGMSYIRVTDNGGGIEKDDLKTAFLPHATSKIKNGADLAKIMTLGFRGEALASIAAVSSVEVFTKTKADNFGSLITVKGGKVLEEDETGCADGTTVIVRDLFFNTPARMKFLKKDSAETAYITDVMNKVILGNPSVAVKYISQSKTVTSAGDGNLKNAIFAVYGADYAKNIIEVDYSDENIRVSGFIGNSQISRNTRAYQTFFINGRNFVSRALSAALSEGFKNTVMVGKFPFAVLNVEVNPAFVDVNVHPTKMEVRFSDDKKVFEAVYWAVKNALEKKRVVPEMKMPERKAEKKKFDVPEGIKKSNQIDINLLRDAFVKPKGSYRADKTDIKISDIKPDIKKEENTEIKSEKHINSEEKVSDTQNGAVNTQIPRAERVTIDDLKPKADTKTLNDEGEYYPDDEFVRTASKAETYESIKKTSENSEKNAVKESETADYSAKLNVYENDGSERNVQTNGANLKAGIDFRIVGQIFSTYIIIEKSGEMCIIDQHAAHERLYFEEFAEDYKNKSILSQIMLIPATVNLAPTLFETVSANKEFFNSLGFEIDGFGDNVVIVRKIPAALEGCSIDGLVVEIAEILQNKSKVDLTDLSEISLHTMACKRAVKGNTPLSFKEMEDLVQNVYTLGNINTCPHGRPIEIKMSKKDLEKEFKRIV</sequence>
<evidence type="ECO:0000256" key="1">
    <source>
        <dbReference type="ARBA" id="ARBA00006082"/>
    </source>
</evidence>
<dbReference type="InterPro" id="IPR037198">
    <property type="entry name" value="MutL_C_sf"/>
</dbReference>
<dbReference type="Gene3D" id="3.30.1370.100">
    <property type="entry name" value="MutL, C-terminal domain, regulatory subdomain"/>
    <property type="match status" value="1"/>
</dbReference>
<feature type="compositionally biased region" description="Basic and acidic residues" evidence="5">
    <location>
        <begin position="397"/>
        <end position="411"/>
    </location>
</feature>
<dbReference type="SMART" id="SM00853">
    <property type="entry name" value="MutL_C"/>
    <property type="match status" value="1"/>
</dbReference>
<dbReference type="SUPFAM" id="SSF55874">
    <property type="entry name" value="ATPase domain of HSP90 chaperone/DNA topoisomerase II/histidine kinase"/>
    <property type="match status" value="1"/>
</dbReference>
<dbReference type="InterPro" id="IPR013507">
    <property type="entry name" value="DNA_mismatch_S5_2-like"/>
</dbReference>
<dbReference type="AlphaFoldDB" id="A0A926IU08"/>
<dbReference type="InterPro" id="IPR020667">
    <property type="entry name" value="DNA_mismatch_repair_MutL"/>
</dbReference>
<keyword evidence="2 4" id="KW-0227">DNA damage</keyword>
<dbReference type="GO" id="GO:0004519">
    <property type="term" value="F:endonuclease activity"/>
    <property type="evidence" value="ECO:0007669"/>
    <property type="project" value="UniProtKB-KW"/>
</dbReference>
<proteinExistence type="inferred from homology"/>
<dbReference type="InterPro" id="IPR042121">
    <property type="entry name" value="MutL_C_regsub"/>
</dbReference>
<accession>A0A926IU08</accession>
<dbReference type="Gene3D" id="3.30.565.10">
    <property type="entry name" value="Histidine kinase-like ATPase, C-terminal domain"/>
    <property type="match status" value="1"/>
</dbReference>
<dbReference type="InterPro" id="IPR014721">
    <property type="entry name" value="Ribsml_uS5_D2-typ_fold_subgr"/>
</dbReference>
<protein>
    <recommendedName>
        <fullName evidence="4">DNA mismatch repair protein MutL</fullName>
    </recommendedName>
</protein>
<dbReference type="Pfam" id="PF08676">
    <property type="entry name" value="MutL_C"/>
    <property type="match status" value="1"/>
</dbReference>
<organism evidence="8 9">
    <name type="scientific">Qingrenia yutianensis</name>
    <dbReference type="NCBI Taxonomy" id="2763676"/>
    <lineage>
        <taxon>Bacteria</taxon>
        <taxon>Bacillati</taxon>
        <taxon>Bacillota</taxon>
        <taxon>Clostridia</taxon>
        <taxon>Eubacteriales</taxon>
        <taxon>Oscillospiraceae</taxon>
        <taxon>Qingrenia</taxon>
    </lineage>
</organism>
<feature type="region of interest" description="Disordered" evidence="5">
    <location>
        <begin position="397"/>
        <end position="416"/>
    </location>
</feature>
<dbReference type="GO" id="GO:0016887">
    <property type="term" value="F:ATP hydrolysis activity"/>
    <property type="evidence" value="ECO:0007669"/>
    <property type="project" value="InterPro"/>
</dbReference>
<gene>
    <name evidence="4 8" type="primary">mutL</name>
    <name evidence="8" type="ORF">H8706_05195</name>
</gene>